<dbReference type="Gene3D" id="3.30.365.10">
    <property type="entry name" value="Aldehyde oxidase/xanthine dehydrogenase, molybdopterin binding domain"/>
    <property type="match status" value="4"/>
</dbReference>
<organism evidence="5 6">
    <name type="scientific">Serinicoccus hydrothermalis</name>
    <dbReference type="NCBI Taxonomy" id="1758689"/>
    <lineage>
        <taxon>Bacteria</taxon>
        <taxon>Bacillati</taxon>
        <taxon>Actinomycetota</taxon>
        <taxon>Actinomycetes</taxon>
        <taxon>Micrococcales</taxon>
        <taxon>Ornithinimicrobiaceae</taxon>
        <taxon>Serinicoccus</taxon>
    </lineage>
</organism>
<feature type="region of interest" description="Disordered" evidence="3">
    <location>
        <begin position="1"/>
        <end position="22"/>
    </location>
</feature>
<evidence type="ECO:0000256" key="1">
    <source>
        <dbReference type="ARBA" id="ARBA00022505"/>
    </source>
</evidence>
<proteinExistence type="predicted"/>
<dbReference type="InterPro" id="IPR037165">
    <property type="entry name" value="AldOxase/xan_DH_Mopterin-bd_sf"/>
</dbReference>
<keyword evidence="1" id="KW-0500">Molybdenum</keyword>
<accession>A0A1B1N9R1</accession>
<dbReference type="PANTHER" id="PTHR11908:SF132">
    <property type="entry name" value="ALDEHYDE OXIDASE 1-RELATED"/>
    <property type="match status" value="1"/>
</dbReference>
<dbReference type="STRING" id="1758689.SGUI_0748"/>
<gene>
    <name evidence="5" type="ORF">SGUI_0748</name>
</gene>
<dbReference type="EC" id="1.2.7.4" evidence="5"/>
<dbReference type="InterPro" id="IPR046867">
    <property type="entry name" value="AldOxase/xan_DH_MoCoBD2"/>
</dbReference>
<dbReference type="SMART" id="SM01008">
    <property type="entry name" value="Ald_Xan_dh_C"/>
    <property type="match status" value="1"/>
</dbReference>
<dbReference type="Pfam" id="PF20256">
    <property type="entry name" value="MoCoBD_2"/>
    <property type="match status" value="1"/>
</dbReference>
<dbReference type="InterPro" id="IPR008274">
    <property type="entry name" value="AldOxase/xan_DH_MoCoBD1"/>
</dbReference>
<dbReference type="GO" id="GO:0005506">
    <property type="term" value="F:iron ion binding"/>
    <property type="evidence" value="ECO:0007669"/>
    <property type="project" value="InterPro"/>
</dbReference>
<name>A0A1B1N9R1_9MICO</name>
<dbReference type="GO" id="GO:0043885">
    <property type="term" value="F:anaerobic carbon-monoxide dehydrogenase activity"/>
    <property type="evidence" value="ECO:0007669"/>
    <property type="project" value="UniProtKB-EC"/>
</dbReference>
<dbReference type="Pfam" id="PF02738">
    <property type="entry name" value="MoCoBD_1"/>
    <property type="match status" value="1"/>
</dbReference>
<dbReference type="InterPro" id="IPR036856">
    <property type="entry name" value="Ald_Oxase/Xan_DH_a/b_sf"/>
</dbReference>
<sequence length="807" mass="85029">MPVAAAAVARQDGGMPTPTRGTSILGTEVRRVEDPDLLRGRGTFVGDADLDDPEVLHADFVRSPTPHALVHGIDTAAAAQAPGVVGVFTAAELGDDPVPPFAQIHDDVARTALATDRVRYVGDPVALVVATGRAAAVDAGDLVDVDEEELPAVVDMEQALADDAPRQFPGLGTNVVLAVKDPEGEPDVLAGAHRVARLRMENNRMATSPIEGHGILVRPVVDDDGTVTGLDVTLATQHPHLAQRLLVRWSGLPADAVRVRAPHVGGAFGGKAGIIPEHAAVVRAACLLRRPVRWVETRSETMLSMSSRGQVQYVEVGLDEEGLITGMRARMVGDCGAYAGFGGSFASGSTRTMSEGAYRIPRLRYDAVSVLTNTAPTGAFRGAGRPEAAAMLERVMDHAARTAGLEPEEFRRRNFLAGQDFPHGTKFGASYDTGDYAATLQAALDAAGVEDLRAEQRARRERGASWQLGIGIASYVEITGFGGSEYAGIRVAEDGSVLVMAGTSAHGQGHATAFSMLVADALGLPLERVEYVQSDTVRVRTGGGTGGARSLQLGGSAVLEAAQELREQALRLAADLLETAEADVELADGRFEVKGVPGASVTWEEVARRAHEEGEGLRVDHDFSQDGSTFPFGTHVSVVEVDVETGAVRLLRHVAVDDCGTVVNPLLVRGQQHGGCAQGISQALWEEFCYDEQGNPVTASLADYTLPTAGDLVQLETSLTTTPTDRNPLGAKGIGEAATVGSTPAVQNAVVDAVAHLGVRHVDLPCTPERVLTAIQEAARGEHEPWREPPAIFEDLPDLATVDDVEV</sequence>
<evidence type="ECO:0000313" key="6">
    <source>
        <dbReference type="Proteomes" id="UP000092482"/>
    </source>
</evidence>
<dbReference type="SUPFAM" id="SSF56003">
    <property type="entry name" value="Molybdenum cofactor-binding domain"/>
    <property type="match status" value="1"/>
</dbReference>
<dbReference type="InterPro" id="IPR016208">
    <property type="entry name" value="Ald_Oxase/xanthine_DH-like"/>
</dbReference>
<keyword evidence="6" id="KW-1185">Reference proteome</keyword>
<dbReference type="Pfam" id="PF01315">
    <property type="entry name" value="Ald_Xan_dh_C"/>
    <property type="match status" value="1"/>
</dbReference>
<evidence type="ECO:0000256" key="2">
    <source>
        <dbReference type="ARBA" id="ARBA00023002"/>
    </source>
</evidence>
<evidence type="ECO:0000313" key="5">
    <source>
        <dbReference type="EMBL" id="ANS78144.1"/>
    </source>
</evidence>
<dbReference type="Proteomes" id="UP000092482">
    <property type="component" value="Chromosome"/>
</dbReference>
<dbReference type="AlphaFoldDB" id="A0A1B1N9R1"/>
<protein>
    <submittedName>
        <fullName evidence="5">Carbon monoxide dehydrogenase large chain</fullName>
        <ecNumber evidence="5">1.2.7.4</ecNumber>
    </submittedName>
</protein>
<dbReference type="PATRIC" id="fig|1758689.4.peg.780"/>
<dbReference type="SUPFAM" id="SSF54665">
    <property type="entry name" value="CO dehydrogenase molybdoprotein N-domain-like"/>
    <property type="match status" value="1"/>
</dbReference>
<dbReference type="KEGG" id="serj:SGUI_0748"/>
<evidence type="ECO:0000256" key="3">
    <source>
        <dbReference type="SAM" id="MobiDB-lite"/>
    </source>
</evidence>
<dbReference type="EMBL" id="CP014989">
    <property type="protein sequence ID" value="ANS78144.1"/>
    <property type="molecule type" value="Genomic_DNA"/>
</dbReference>
<evidence type="ECO:0000259" key="4">
    <source>
        <dbReference type="SMART" id="SM01008"/>
    </source>
</evidence>
<dbReference type="Gene3D" id="3.90.1170.50">
    <property type="entry name" value="Aldehyde oxidase/xanthine dehydrogenase, a/b hammerhead"/>
    <property type="match status" value="1"/>
</dbReference>
<dbReference type="InterPro" id="IPR000674">
    <property type="entry name" value="Ald_Oxase/Xan_DH_a/b"/>
</dbReference>
<keyword evidence="2 5" id="KW-0560">Oxidoreductase</keyword>
<dbReference type="PANTHER" id="PTHR11908">
    <property type="entry name" value="XANTHINE DEHYDROGENASE"/>
    <property type="match status" value="1"/>
</dbReference>
<reference evidence="5 6" key="1">
    <citation type="submission" date="2016-03" db="EMBL/GenBank/DDBJ databases">
        <title>Shallow-sea hydrothermal system.</title>
        <authorList>
            <person name="Tang K."/>
        </authorList>
    </citation>
    <scope>NUCLEOTIDE SEQUENCE [LARGE SCALE GENOMIC DNA]</scope>
    <source>
        <strain evidence="5 6">JLT9</strain>
    </source>
</reference>
<feature type="domain" description="Aldehyde oxidase/xanthine dehydrogenase a/b hammerhead" evidence="4">
    <location>
        <begin position="39"/>
        <end position="151"/>
    </location>
</feature>